<keyword evidence="2" id="KW-0804">Transcription</keyword>
<dbReference type="PANTHER" id="PTHR43436">
    <property type="entry name" value="ARAC-FAMILY TRANSCRIPTIONAL REGULATOR"/>
    <property type="match status" value="1"/>
</dbReference>
<dbReference type="Pfam" id="PF06719">
    <property type="entry name" value="AraC_N"/>
    <property type="match status" value="1"/>
</dbReference>
<dbReference type="SMART" id="SM00342">
    <property type="entry name" value="HTH_ARAC"/>
    <property type="match status" value="1"/>
</dbReference>
<keyword evidence="5" id="KW-1185">Reference proteome</keyword>
<dbReference type="SUPFAM" id="SSF46689">
    <property type="entry name" value="Homeodomain-like"/>
    <property type="match status" value="2"/>
</dbReference>
<evidence type="ECO:0000256" key="2">
    <source>
        <dbReference type="ARBA" id="ARBA00023163"/>
    </source>
</evidence>
<evidence type="ECO:0000256" key="1">
    <source>
        <dbReference type="ARBA" id="ARBA00023015"/>
    </source>
</evidence>
<accession>A0ABT5YAA5</accession>
<dbReference type="RefSeq" id="WP_275706009.1">
    <property type="nucleotide sequence ID" value="NZ_JANCMW010000005.1"/>
</dbReference>
<protein>
    <submittedName>
        <fullName evidence="4">AraC family transcriptional regulator</fullName>
    </submittedName>
</protein>
<dbReference type="PROSITE" id="PS01124">
    <property type="entry name" value="HTH_ARAC_FAMILY_2"/>
    <property type="match status" value="1"/>
</dbReference>
<dbReference type="InterPro" id="IPR018060">
    <property type="entry name" value="HTH_AraC"/>
</dbReference>
<gene>
    <name evidence="4" type="ORF">NLU14_09550</name>
</gene>
<organism evidence="4 5">
    <name type="scientific">Marinobacter iranensis</name>
    <dbReference type="NCBI Taxonomy" id="2962607"/>
    <lineage>
        <taxon>Bacteria</taxon>
        <taxon>Pseudomonadati</taxon>
        <taxon>Pseudomonadota</taxon>
        <taxon>Gammaproteobacteria</taxon>
        <taxon>Pseudomonadales</taxon>
        <taxon>Marinobacteraceae</taxon>
        <taxon>Marinobacter</taxon>
    </lineage>
</organism>
<comment type="caution">
    <text evidence="4">The sequence shown here is derived from an EMBL/GenBank/DDBJ whole genome shotgun (WGS) entry which is preliminary data.</text>
</comment>
<keyword evidence="1" id="KW-0805">Transcription regulation</keyword>
<dbReference type="EMBL" id="JANCMW010000005">
    <property type="protein sequence ID" value="MDF0750476.1"/>
    <property type="molecule type" value="Genomic_DNA"/>
</dbReference>
<dbReference type="InterPro" id="IPR009594">
    <property type="entry name" value="Tscrpt_reg_HTH_AraC_N"/>
</dbReference>
<feature type="domain" description="HTH araC/xylS-type" evidence="3">
    <location>
        <begin position="195"/>
        <end position="293"/>
    </location>
</feature>
<dbReference type="PANTHER" id="PTHR43436:SF1">
    <property type="entry name" value="TRANSCRIPTIONAL REGULATORY PROTEIN"/>
    <property type="match status" value="1"/>
</dbReference>
<proteinExistence type="predicted"/>
<dbReference type="Pfam" id="PF12833">
    <property type="entry name" value="HTH_18"/>
    <property type="match status" value="1"/>
</dbReference>
<sequence length="298" mass="33668">MSLHQRDELAAIIARFSSEDGIHTTAIPGVNCIRFSKPNARLPSVYNPSLCVIVQGQKRVWLEDEIYDYQPSEFLVVSVDLPVIGEVTQCSYDKPYLCLQIELDQHQLAELLVQFGTPGEDGDGARTERGIFVGNMDSTLNDCVLRLARLLDAPQDIPLLAPMIKREIYYRLLNGQYGEVITQLARTGSHMQRIAVAIDHLKSNFDKSVKVEELARQIGMSVSSFHAHFKTVTAMSPLQYQKRFRLLEARQIMLVEMQDAAATAYRVGYESPSHFSRDYARMFGNPPGRDINRLMAET</sequence>
<dbReference type="Gene3D" id="1.10.10.60">
    <property type="entry name" value="Homeodomain-like"/>
    <property type="match status" value="1"/>
</dbReference>
<name>A0ABT5YAA5_9GAMM</name>
<evidence type="ECO:0000313" key="5">
    <source>
        <dbReference type="Proteomes" id="UP001143391"/>
    </source>
</evidence>
<reference evidence="4" key="1">
    <citation type="submission" date="2022-07" db="EMBL/GenBank/DDBJ databases">
        <title>Marinobacter iranensis a new bacterium isolate from a hipersaline lake in Iran.</title>
        <authorList>
            <person name="Mohammad A.M.A."/>
            <person name="Cristina S.-P."/>
            <person name="Antonio V."/>
        </authorList>
    </citation>
    <scope>NUCLEOTIDE SEQUENCE</scope>
    <source>
        <strain evidence="4">71-i</strain>
    </source>
</reference>
<dbReference type="Proteomes" id="UP001143391">
    <property type="component" value="Unassembled WGS sequence"/>
</dbReference>
<evidence type="ECO:0000313" key="4">
    <source>
        <dbReference type="EMBL" id="MDF0750476.1"/>
    </source>
</evidence>
<dbReference type="InterPro" id="IPR009057">
    <property type="entry name" value="Homeodomain-like_sf"/>
</dbReference>
<evidence type="ECO:0000259" key="3">
    <source>
        <dbReference type="PROSITE" id="PS01124"/>
    </source>
</evidence>